<feature type="non-terminal residue" evidence="2">
    <location>
        <position position="523"/>
    </location>
</feature>
<dbReference type="OrthoDB" id="512662at2759"/>
<gene>
    <name evidence="2" type="ORF">TOPH_02796</name>
</gene>
<name>A0A0L0NER2_TOLOC</name>
<protein>
    <recommendedName>
        <fullName evidence="1">FAD dependent oxidoreductase domain-containing protein</fullName>
    </recommendedName>
</protein>
<evidence type="ECO:0000313" key="3">
    <source>
        <dbReference type="Proteomes" id="UP000036947"/>
    </source>
</evidence>
<organism evidence="2 3">
    <name type="scientific">Tolypocladium ophioglossoides (strain CBS 100239)</name>
    <name type="common">Snaketongue truffleclub</name>
    <name type="synonym">Elaphocordyceps ophioglossoides</name>
    <dbReference type="NCBI Taxonomy" id="1163406"/>
    <lineage>
        <taxon>Eukaryota</taxon>
        <taxon>Fungi</taxon>
        <taxon>Dikarya</taxon>
        <taxon>Ascomycota</taxon>
        <taxon>Pezizomycotina</taxon>
        <taxon>Sordariomycetes</taxon>
        <taxon>Hypocreomycetidae</taxon>
        <taxon>Hypocreales</taxon>
        <taxon>Ophiocordycipitaceae</taxon>
        <taxon>Tolypocladium</taxon>
    </lineage>
</organism>
<dbReference type="Proteomes" id="UP000036947">
    <property type="component" value="Unassembled WGS sequence"/>
</dbReference>
<dbReference type="Gene3D" id="3.30.9.10">
    <property type="entry name" value="D-Amino Acid Oxidase, subunit A, domain 2"/>
    <property type="match status" value="1"/>
</dbReference>
<accession>A0A0L0NER2</accession>
<keyword evidence="3" id="KW-1185">Reference proteome</keyword>
<reference evidence="2 3" key="1">
    <citation type="journal article" date="2015" name="BMC Genomics">
        <title>The genome of the truffle-parasite Tolypocladium ophioglossoides and the evolution of antifungal peptaibiotics.</title>
        <authorList>
            <person name="Quandt C.A."/>
            <person name="Bushley K.E."/>
            <person name="Spatafora J.W."/>
        </authorList>
    </citation>
    <scope>NUCLEOTIDE SEQUENCE [LARGE SCALE GENOMIC DNA]</scope>
    <source>
        <strain evidence="2 3">CBS 100239</strain>
    </source>
</reference>
<evidence type="ECO:0000313" key="2">
    <source>
        <dbReference type="EMBL" id="KND92541.1"/>
    </source>
</evidence>
<comment type="caution">
    <text evidence="2">The sequence shown here is derived from an EMBL/GenBank/DDBJ whole genome shotgun (WGS) entry which is preliminary data.</text>
</comment>
<dbReference type="InterPro" id="IPR036188">
    <property type="entry name" value="FAD/NAD-bd_sf"/>
</dbReference>
<feature type="non-terminal residue" evidence="2">
    <location>
        <position position="1"/>
    </location>
</feature>
<dbReference type="InterPro" id="IPR006076">
    <property type="entry name" value="FAD-dep_OxRdtase"/>
</dbReference>
<dbReference type="AlphaFoldDB" id="A0A0L0NER2"/>
<dbReference type="EMBL" id="LFRF01000005">
    <property type="protein sequence ID" value="KND92541.1"/>
    <property type="molecule type" value="Genomic_DNA"/>
</dbReference>
<dbReference type="Gene3D" id="3.50.50.60">
    <property type="entry name" value="FAD/NAD(P)-binding domain"/>
    <property type="match status" value="1"/>
</dbReference>
<dbReference type="GO" id="GO:0005737">
    <property type="term" value="C:cytoplasm"/>
    <property type="evidence" value="ECO:0007669"/>
    <property type="project" value="TreeGrafter"/>
</dbReference>
<feature type="domain" description="FAD dependent oxidoreductase" evidence="1">
    <location>
        <begin position="100"/>
        <end position="504"/>
    </location>
</feature>
<dbReference type="SUPFAM" id="SSF51905">
    <property type="entry name" value="FAD/NAD(P)-binding domain"/>
    <property type="match status" value="1"/>
</dbReference>
<proteinExistence type="predicted"/>
<dbReference type="PANTHER" id="PTHR13847:SF213">
    <property type="entry name" value="DEPENDENT OXIDOREDUCTASE, PUTATIVE-RELATED"/>
    <property type="match status" value="1"/>
</dbReference>
<dbReference type="PANTHER" id="PTHR13847">
    <property type="entry name" value="SARCOSINE DEHYDROGENASE-RELATED"/>
    <property type="match status" value="1"/>
</dbReference>
<sequence>PAFQDVIELFALQFRHIEPAQPVYSKFRGPTEPRPLTPRITPLALSMAGQIPASLMAELHAQALDDPQLPRPHPTTSFWQLPPHPTLSDVQSATLPDTTDYAIIGSGVTGCSIAKTLLDHPSPSPSAASSVAVFEARTLTSGATGRNGGLLTTFVPGDYKLLSDRFGHEQAVKIARFANRTLEKMHELGNSSAELKEASEVRRLLNVISYRDERAFSKAQESWRLYLEHVPEDRGKAKILCAEEAELKYNVRAKAGTIVFKNGAFWPYRLITRVWAQLYAKYRSRLSIETNTPVTSITHDPRTNSTHPYILHTPRGIVRASRIIHATNGYTGHLLPELRGKIYPLRGTVSTQKAPPEFGRHGHEVSWSFVSSGGFDSATNTLELGLYYSNQNPKTGDIFVGGEKAALSEILVSDDSQIGKPCVENISTVLPRHFTRGWEEGESPEVRKVWSGIMGFTADRLPLVGRLPQSVSRRGEEGGEWIAAGFNGYGMPLCWSSGEAVAKMLLGVDVSDFLPDVFLATKE</sequence>
<dbReference type="STRING" id="1163406.A0A0L0NER2"/>
<evidence type="ECO:0000259" key="1">
    <source>
        <dbReference type="Pfam" id="PF01266"/>
    </source>
</evidence>
<dbReference type="Pfam" id="PF01266">
    <property type="entry name" value="DAO"/>
    <property type="match status" value="1"/>
</dbReference>